<dbReference type="KEGG" id="srho:HH216_19075"/>
<evidence type="ECO:0000313" key="1">
    <source>
        <dbReference type="EMBL" id="QJD80289.1"/>
    </source>
</evidence>
<sequence>MSTETNQQAKTILLGSVLPVAQNPEMKAHFGKITQRPKGLMAHPLLA</sequence>
<evidence type="ECO:0000313" key="2">
    <source>
        <dbReference type="Proteomes" id="UP000501128"/>
    </source>
</evidence>
<gene>
    <name evidence="1" type="ORF">HH216_19075</name>
</gene>
<dbReference type="RefSeq" id="WP_169552248.1">
    <property type="nucleotide sequence ID" value="NZ_CP051677.1"/>
</dbReference>
<protein>
    <submittedName>
        <fullName evidence="1">Uncharacterized protein</fullName>
    </submittedName>
</protein>
<dbReference type="EMBL" id="CP051677">
    <property type="protein sequence ID" value="QJD80289.1"/>
    <property type="molecule type" value="Genomic_DNA"/>
</dbReference>
<dbReference type="AlphaFoldDB" id="A0A7L5DPB9"/>
<organism evidence="1 2">
    <name type="scientific">Spirosoma rhododendri</name>
    <dbReference type="NCBI Taxonomy" id="2728024"/>
    <lineage>
        <taxon>Bacteria</taxon>
        <taxon>Pseudomonadati</taxon>
        <taxon>Bacteroidota</taxon>
        <taxon>Cytophagia</taxon>
        <taxon>Cytophagales</taxon>
        <taxon>Cytophagaceae</taxon>
        <taxon>Spirosoma</taxon>
    </lineage>
</organism>
<reference evidence="1 2" key="1">
    <citation type="submission" date="2020-04" db="EMBL/GenBank/DDBJ databases">
        <title>Genome sequencing of novel species.</title>
        <authorList>
            <person name="Heo J."/>
            <person name="Kim S.-J."/>
            <person name="Kim J.-S."/>
            <person name="Hong S.-B."/>
            <person name="Kwon S.-W."/>
        </authorList>
    </citation>
    <scope>NUCLEOTIDE SEQUENCE [LARGE SCALE GENOMIC DNA]</scope>
    <source>
        <strain evidence="1 2">CJU-R4</strain>
    </source>
</reference>
<name>A0A7L5DPB9_9BACT</name>
<proteinExistence type="predicted"/>
<dbReference type="Proteomes" id="UP000501128">
    <property type="component" value="Chromosome"/>
</dbReference>
<keyword evidence="2" id="KW-1185">Reference proteome</keyword>
<accession>A0A7L5DPB9</accession>